<feature type="binding site" evidence="6">
    <location>
        <position position="158"/>
    </location>
    <ligand>
        <name>a divalent metal cation</name>
        <dbReference type="ChEBI" id="CHEBI:60240"/>
        <label>1</label>
    </ligand>
</feature>
<dbReference type="EC" id="3.4.11.18" evidence="7"/>
<evidence type="ECO:0000256" key="6">
    <source>
        <dbReference type="HAMAP-Rule" id="MF_03174"/>
    </source>
</evidence>
<dbReference type="Pfam" id="PF00557">
    <property type="entry name" value="Peptidase_M24"/>
    <property type="match status" value="1"/>
</dbReference>
<dbReference type="HAMAP" id="MF_01974">
    <property type="entry name" value="MetAP_1"/>
    <property type="match status" value="1"/>
</dbReference>
<dbReference type="NCBIfam" id="TIGR00500">
    <property type="entry name" value="met_pdase_I"/>
    <property type="match status" value="1"/>
</dbReference>
<comment type="cofactor">
    <cofactor evidence="6">
        <name>Co(2+)</name>
        <dbReference type="ChEBI" id="CHEBI:48828"/>
    </cofactor>
    <cofactor evidence="6">
        <name>Zn(2+)</name>
        <dbReference type="ChEBI" id="CHEBI:29105"/>
    </cofactor>
    <cofactor evidence="6">
        <name>Mn(2+)</name>
        <dbReference type="ChEBI" id="CHEBI:29035"/>
    </cofactor>
    <cofactor evidence="6">
        <name>Fe(2+)</name>
        <dbReference type="ChEBI" id="CHEBI:29033"/>
    </cofactor>
    <text evidence="6">Binds 2 divalent metal cations per subunit. Has a high-affinity and a low affinity metal-binding site. The true nature of the physiological cofactor is under debate. The enzyme is active with cobalt, zinc, manganese or divalent iron ions. Most likely, methionine aminopeptidases function as mononuclear Fe(2+)-metalloproteases under physiological conditions, and the catalytically relevant metal-binding site has been assigned to the histidine-containing high-affinity site.</text>
</comment>
<feature type="binding site" evidence="6">
    <location>
        <position position="176"/>
    </location>
    <ligand>
        <name>a divalent metal cation</name>
        <dbReference type="ChEBI" id="CHEBI:60240"/>
        <label>2</label>
        <note>catalytic</note>
    </ligand>
</feature>
<dbReference type="PANTHER" id="PTHR43330:SF8">
    <property type="entry name" value="METHIONINE AMINOPEPTIDASE 1D, MITOCHONDRIAL"/>
    <property type="match status" value="1"/>
</dbReference>
<dbReference type="SUPFAM" id="SSF55920">
    <property type="entry name" value="Creatinase/aminopeptidase"/>
    <property type="match status" value="1"/>
</dbReference>
<proteinExistence type="inferred from homology"/>
<comment type="function">
    <text evidence="7">Cotranslationally removes the N-terminal methionine from nascent proteins. The N-terminal methionine is often cleaved when the second residue in the primary sequence is small and uncharged (Met-Ala-, Cys, Gly, Pro, Ser, Thr, or Val).</text>
</comment>
<feature type="binding site" evidence="6">
    <location>
        <position position="303"/>
    </location>
    <ligand>
        <name>a divalent metal cation</name>
        <dbReference type="ChEBI" id="CHEBI:60240"/>
        <label>2</label>
        <note>catalytic</note>
    </ligand>
</feature>
<dbReference type="InterPro" id="IPR000994">
    <property type="entry name" value="Pept_M24"/>
</dbReference>
<keyword evidence="4 6" id="KW-0479">Metal-binding</keyword>
<reference evidence="9 10" key="1">
    <citation type="journal article" date="2011" name="J. Gen. Appl. Microbiol.">
        <title>Draft genome sequencing of the enigmatic yeast Saitoella complicata.</title>
        <authorList>
            <person name="Nishida H."/>
            <person name="Hamamoto M."/>
            <person name="Sugiyama J."/>
        </authorList>
    </citation>
    <scope>NUCLEOTIDE SEQUENCE [LARGE SCALE GENOMIC DNA]</scope>
    <source>
        <strain evidence="9 10">NRRL Y-17804</strain>
    </source>
</reference>
<feature type="binding site" evidence="6">
    <location>
        <position position="246"/>
    </location>
    <ligand>
        <name>substrate</name>
    </ligand>
</feature>
<dbReference type="Proteomes" id="UP000033140">
    <property type="component" value="Unassembled WGS sequence"/>
</dbReference>
<evidence type="ECO:0000256" key="7">
    <source>
        <dbReference type="RuleBase" id="RU003653"/>
    </source>
</evidence>
<dbReference type="InterPro" id="IPR036005">
    <property type="entry name" value="Creatinase/aminopeptidase-like"/>
</dbReference>
<dbReference type="AlphaFoldDB" id="A0A0E9NTG8"/>
<dbReference type="Gene3D" id="3.90.230.10">
    <property type="entry name" value="Creatinase/methionine aminopeptidase superfamily"/>
    <property type="match status" value="1"/>
</dbReference>
<keyword evidence="2" id="KW-0963">Cytoplasm</keyword>
<dbReference type="InterPro" id="IPR002467">
    <property type="entry name" value="Pept_M24A_MAP1"/>
</dbReference>
<evidence type="ECO:0000256" key="5">
    <source>
        <dbReference type="ARBA" id="ARBA00022801"/>
    </source>
</evidence>
<dbReference type="GO" id="GO:0006508">
    <property type="term" value="P:proteolysis"/>
    <property type="evidence" value="ECO:0007669"/>
    <property type="project" value="UniProtKB-KW"/>
</dbReference>
<keyword evidence="1 6" id="KW-0031">Aminopeptidase</keyword>
<sequence length="331" mass="36291">MRTRIRSLFSKASAQPWFSDPTYHQIVQTKPAAPLPNSLPPIPEHLPRPWYFKHGRSSPWEAKIPSTNQDPLLESGVKHASRLAAHCLKEASKLVKPGVTTEEIDDFAREWAFANGAVPSSLNYSGFPKSICTSVNNVVAHGIPDKTILKEGSIINLDIALFAAHPSDPSACFHGDTSATFPVGQISPLSSRLLEATKLALDEGIKACGPGNRYEEIGLAVERVAEEHGYEINTALCGHGIGREYHQNPLIIHCANDKSNEIMLPGTIFTVEPVLCEGGAEFSVWNDNWTIVTDDGGRSAQFEHTIMITEDGVEILTDLGKEEQREVMYVQ</sequence>
<reference evidence="9 10" key="2">
    <citation type="journal article" date="2014" name="J. Gen. Appl. Microbiol.">
        <title>The early diverging ascomycetous budding yeast Saitoella complicata has three histone deacetylases belonging to the Clr6, Hos2, and Rpd3 lineages.</title>
        <authorList>
            <person name="Nishida H."/>
            <person name="Matsumoto T."/>
            <person name="Kondo S."/>
            <person name="Hamamoto M."/>
            <person name="Yoshikawa H."/>
        </authorList>
    </citation>
    <scope>NUCLEOTIDE SEQUENCE [LARGE SCALE GENOMIC DNA]</scope>
    <source>
        <strain evidence="9 10">NRRL Y-17804</strain>
    </source>
</reference>
<evidence type="ECO:0000256" key="1">
    <source>
        <dbReference type="ARBA" id="ARBA00022438"/>
    </source>
</evidence>
<feature type="binding site" evidence="6">
    <location>
        <position position="303"/>
    </location>
    <ligand>
        <name>a divalent metal cation</name>
        <dbReference type="ChEBI" id="CHEBI:60240"/>
        <label>1</label>
    </ligand>
</feature>
<feature type="binding site" evidence="6">
    <location>
        <position position="176"/>
    </location>
    <ligand>
        <name>a divalent metal cation</name>
        <dbReference type="ChEBI" id="CHEBI:60240"/>
        <label>1</label>
    </ligand>
</feature>
<feature type="binding site" evidence="6">
    <location>
        <position position="272"/>
    </location>
    <ligand>
        <name>a divalent metal cation</name>
        <dbReference type="ChEBI" id="CHEBI:60240"/>
        <label>2</label>
        <note>catalytic</note>
    </ligand>
</feature>
<evidence type="ECO:0000256" key="2">
    <source>
        <dbReference type="ARBA" id="ARBA00022490"/>
    </source>
</evidence>
<comment type="catalytic activity">
    <reaction evidence="6 7">
        <text>Release of N-terminal amino acids, preferentially methionine, from peptides and arylamides.</text>
        <dbReference type="EC" id="3.4.11.18"/>
    </reaction>
</comment>
<dbReference type="GO" id="GO:0004239">
    <property type="term" value="F:initiator methionyl aminopeptidase activity"/>
    <property type="evidence" value="ECO:0007669"/>
    <property type="project" value="UniProtKB-UniRule"/>
</dbReference>
<accession>A0A0E9NTG8</accession>
<dbReference type="GO" id="GO:0070006">
    <property type="term" value="F:metalloaminopeptidase activity"/>
    <property type="evidence" value="ECO:0007669"/>
    <property type="project" value="UniProtKB-UniRule"/>
</dbReference>
<feature type="domain" description="Peptidase M24" evidence="8">
    <location>
        <begin position="77"/>
        <end position="310"/>
    </location>
</feature>
<comment type="caution">
    <text evidence="9">The sequence shown here is derived from an EMBL/GenBank/DDBJ whole genome shotgun (WGS) entry which is preliminary data.</text>
</comment>
<evidence type="ECO:0000259" key="8">
    <source>
        <dbReference type="Pfam" id="PF00557"/>
    </source>
</evidence>
<reference evidence="9 10" key="3">
    <citation type="journal article" date="2015" name="Genome Announc.">
        <title>Draft Genome Sequence of the Archiascomycetous Yeast Saitoella complicata.</title>
        <authorList>
            <person name="Yamauchi K."/>
            <person name="Kondo S."/>
            <person name="Hamamoto M."/>
            <person name="Takahashi Y."/>
            <person name="Ogura Y."/>
            <person name="Hayashi T."/>
            <person name="Nishida H."/>
        </authorList>
    </citation>
    <scope>NUCLEOTIDE SEQUENCE [LARGE SCALE GENOMIC DNA]</scope>
    <source>
        <strain evidence="9 10">NRRL Y-17804</strain>
    </source>
</reference>
<feature type="binding site" evidence="6">
    <location>
        <position position="141"/>
    </location>
    <ligand>
        <name>substrate</name>
    </ligand>
</feature>
<dbReference type="PRINTS" id="PR00599">
    <property type="entry name" value="MAPEPTIDASE"/>
</dbReference>
<evidence type="ECO:0000256" key="4">
    <source>
        <dbReference type="ARBA" id="ARBA00022723"/>
    </source>
</evidence>
<name>A0A0E9NTG8_SAICN</name>
<dbReference type="GO" id="GO:0046872">
    <property type="term" value="F:metal ion binding"/>
    <property type="evidence" value="ECO:0007669"/>
    <property type="project" value="UniProtKB-UniRule"/>
</dbReference>
<evidence type="ECO:0000256" key="3">
    <source>
        <dbReference type="ARBA" id="ARBA00022670"/>
    </source>
</evidence>
<comment type="similarity">
    <text evidence="6">Belongs to the peptidase M24A family. Methionine aminopeptidase type 1 subfamily.</text>
</comment>
<keyword evidence="3 6" id="KW-0645">Protease</keyword>
<dbReference type="CDD" id="cd01086">
    <property type="entry name" value="MetAP1"/>
    <property type="match status" value="1"/>
</dbReference>
<organism evidence="9 10">
    <name type="scientific">Saitoella complicata (strain BCRC 22490 / CBS 7301 / JCM 7358 / NBRC 10748 / NRRL Y-17804)</name>
    <dbReference type="NCBI Taxonomy" id="698492"/>
    <lineage>
        <taxon>Eukaryota</taxon>
        <taxon>Fungi</taxon>
        <taxon>Dikarya</taxon>
        <taxon>Ascomycota</taxon>
        <taxon>Taphrinomycotina</taxon>
        <taxon>Taphrinomycotina incertae sedis</taxon>
        <taxon>Saitoella</taxon>
    </lineage>
</organism>
<keyword evidence="10" id="KW-1185">Reference proteome</keyword>
<dbReference type="OMA" id="RGAESCY"/>
<evidence type="ECO:0000313" key="10">
    <source>
        <dbReference type="Proteomes" id="UP000033140"/>
    </source>
</evidence>
<dbReference type="PANTHER" id="PTHR43330">
    <property type="entry name" value="METHIONINE AMINOPEPTIDASE"/>
    <property type="match status" value="1"/>
</dbReference>
<gene>
    <name evidence="9" type="ORF">G7K_6776-t1</name>
</gene>
<dbReference type="STRING" id="698492.A0A0E9NTG8"/>
<keyword evidence="5 6" id="KW-0378">Hydrolase</keyword>
<dbReference type="InterPro" id="IPR001714">
    <property type="entry name" value="Pept_M24_MAP"/>
</dbReference>
<protein>
    <recommendedName>
        <fullName evidence="7">Methionine aminopeptidase</fullName>
        <ecNumber evidence="7">3.4.11.18</ecNumber>
    </recommendedName>
</protein>
<dbReference type="EMBL" id="BACD03000081">
    <property type="protein sequence ID" value="GAO52705.1"/>
    <property type="molecule type" value="Genomic_DNA"/>
</dbReference>
<evidence type="ECO:0000313" key="9">
    <source>
        <dbReference type="EMBL" id="GAO52705.1"/>
    </source>
</evidence>
<feature type="binding site" evidence="6">
    <location>
        <position position="239"/>
    </location>
    <ligand>
        <name>a divalent metal cation</name>
        <dbReference type="ChEBI" id="CHEBI:60240"/>
        <label>2</label>
        <note>catalytic</note>
    </ligand>
</feature>